<evidence type="ECO:0000313" key="2">
    <source>
        <dbReference type="EMBL" id="NYE71068.1"/>
    </source>
</evidence>
<feature type="domain" description="Aminoglycoside phosphotransferase" evidence="1">
    <location>
        <begin position="3"/>
        <end position="234"/>
    </location>
</feature>
<evidence type="ECO:0000259" key="1">
    <source>
        <dbReference type="Pfam" id="PF01636"/>
    </source>
</evidence>
<proteinExistence type="predicted"/>
<sequence length="288" mass="31971">MSLLAEGLLNQSWKIECSDHDRVLRVSRSERTPEQVAYELPVVRAWAEAAPVVVAAEHEDVPVVDDRVLTIFPYVKGFSGLSMASPDRTRELIPVVAAMHRVSLGLDLRQRPGFTSIDEQPRWADWTVARSAVIERFGRGADILGPVSVIDQAIEELDQQLDRWTTAGRLADRAPIHGDLNPRNQLYLEDSLVAIIDTDDLRVDPLVWEVANLAYTDLDVDPGRVWRDYLEAGGPLDPADEELLLPFARLGVLGELRWLTDADGAAVHTADQTLFDLAAALTGRPTRD</sequence>
<dbReference type="AlphaFoldDB" id="A0A7Y9LBP7"/>
<dbReference type="RefSeq" id="WP_179750972.1">
    <property type="nucleotide sequence ID" value="NZ_JACCBU010000001.1"/>
</dbReference>
<dbReference type="Pfam" id="PF01636">
    <property type="entry name" value="APH"/>
    <property type="match status" value="1"/>
</dbReference>
<keyword evidence="2" id="KW-0418">Kinase</keyword>
<dbReference type="EMBL" id="JACCBU010000001">
    <property type="protein sequence ID" value="NYE71068.1"/>
    <property type="molecule type" value="Genomic_DNA"/>
</dbReference>
<comment type="caution">
    <text evidence="2">The sequence shown here is derived from an EMBL/GenBank/DDBJ whole genome shotgun (WGS) entry which is preliminary data.</text>
</comment>
<protein>
    <submittedName>
        <fullName evidence="2">Ser/Thr protein kinase RdoA (MazF antagonist)</fullName>
    </submittedName>
</protein>
<organism evidence="2 3">
    <name type="scientific">Microlunatus parietis</name>
    <dbReference type="NCBI Taxonomy" id="682979"/>
    <lineage>
        <taxon>Bacteria</taxon>
        <taxon>Bacillati</taxon>
        <taxon>Actinomycetota</taxon>
        <taxon>Actinomycetes</taxon>
        <taxon>Propionibacteriales</taxon>
        <taxon>Propionibacteriaceae</taxon>
        <taxon>Microlunatus</taxon>
    </lineage>
</organism>
<gene>
    <name evidence="2" type="ORF">BKA15_002397</name>
</gene>
<reference evidence="2 3" key="1">
    <citation type="submission" date="2020-07" db="EMBL/GenBank/DDBJ databases">
        <title>Sequencing the genomes of 1000 actinobacteria strains.</title>
        <authorList>
            <person name="Klenk H.-P."/>
        </authorList>
    </citation>
    <scope>NUCLEOTIDE SEQUENCE [LARGE SCALE GENOMIC DNA]</scope>
    <source>
        <strain evidence="2 3">DSM 22083</strain>
    </source>
</reference>
<dbReference type="SUPFAM" id="SSF56112">
    <property type="entry name" value="Protein kinase-like (PK-like)"/>
    <property type="match status" value="1"/>
</dbReference>
<accession>A0A7Y9LBP7</accession>
<dbReference type="GO" id="GO:0016301">
    <property type="term" value="F:kinase activity"/>
    <property type="evidence" value="ECO:0007669"/>
    <property type="project" value="UniProtKB-KW"/>
</dbReference>
<evidence type="ECO:0000313" key="3">
    <source>
        <dbReference type="Proteomes" id="UP000569914"/>
    </source>
</evidence>
<dbReference type="Gene3D" id="3.90.1200.10">
    <property type="match status" value="1"/>
</dbReference>
<dbReference type="InterPro" id="IPR011009">
    <property type="entry name" value="Kinase-like_dom_sf"/>
</dbReference>
<name>A0A7Y9LBP7_9ACTN</name>
<dbReference type="Proteomes" id="UP000569914">
    <property type="component" value="Unassembled WGS sequence"/>
</dbReference>
<keyword evidence="3" id="KW-1185">Reference proteome</keyword>
<dbReference type="InterPro" id="IPR002575">
    <property type="entry name" value="Aminoglycoside_PTrfase"/>
</dbReference>
<keyword evidence="2" id="KW-0808">Transferase</keyword>